<sequence length="114" mass="12947">MLAIIGLLITSGVALIIQYRGMSARLEVVTNLYSAKLMVESIVRSANRVSEANIRSQINKLSEYPGFEEVEVVNVESEEIGGSAEKRVFKVILRDKRLSREEVFYVYRFDPFAE</sequence>
<name>A0A101HLC6_9BACT</name>
<organism evidence="1 2">
    <name type="scientific">Mesotoga prima</name>
    <dbReference type="NCBI Taxonomy" id="1184387"/>
    <lineage>
        <taxon>Bacteria</taxon>
        <taxon>Thermotogati</taxon>
        <taxon>Thermotogota</taxon>
        <taxon>Thermotogae</taxon>
        <taxon>Kosmotogales</taxon>
        <taxon>Kosmotogaceae</taxon>
        <taxon>Mesotoga</taxon>
    </lineage>
</organism>
<evidence type="ECO:0008006" key="3">
    <source>
        <dbReference type="Google" id="ProtNLM"/>
    </source>
</evidence>
<accession>A0A101HLC6</accession>
<reference evidence="2" key="1">
    <citation type="journal article" date="2015" name="MBio">
        <title>Genome-Resolved Metagenomic Analysis Reveals Roles for Candidate Phyla and Other Microbial Community Members in Biogeochemical Transformations in Oil Reservoirs.</title>
        <authorList>
            <person name="Hu P."/>
            <person name="Tom L."/>
            <person name="Singh A."/>
            <person name="Thomas B.C."/>
            <person name="Baker B.J."/>
            <person name="Piceno Y.M."/>
            <person name="Andersen G.L."/>
            <person name="Banfield J.F."/>
        </authorList>
    </citation>
    <scope>NUCLEOTIDE SEQUENCE [LARGE SCALE GENOMIC DNA]</scope>
</reference>
<protein>
    <recommendedName>
        <fullName evidence="3">DUF4845 domain-containing protein</fullName>
    </recommendedName>
</protein>
<comment type="caution">
    <text evidence="1">The sequence shown here is derived from an EMBL/GenBank/DDBJ whole genome shotgun (WGS) entry which is preliminary data.</text>
</comment>
<proteinExistence type="predicted"/>
<dbReference type="Proteomes" id="UP000054092">
    <property type="component" value="Unassembled WGS sequence"/>
</dbReference>
<evidence type="ECO:0000313" key="2">
    <source>
        <dbReference type="Proteomes" id="UP000054092"/>
    </source>
</evidence>
<dbReference type="PATRIC" id="fig|1184387.3.peg.2071"/>
<dbReference type="AlphaFoldDB" id="A0A101HLC6"/>
<evidence type="ECO:0000313" key="1">
    <source>
        <dbReference type="EMBL" id="KUK78919.1"/>
    </source>
</evidence>
<dbReference type="EMBL" id="LGGP01000326">
    <property type="protein sequence ID" value="KUK78919.1"/>
    <property type="molecule type" value="Genomic_DNA"/>
</dbReference>
<gene>
    <name evidence="1" type="ORF">XD94_1579</name>
</gene>